<proteinExistence type="predicted"/>
<evidence type="ECO:0000313" key="2">
    <source>
        <dbReference type="EMBL" id="CCI53644.1"/>
    </source>
</evidence>
<dbReference type="InterPro" id="IPR035897">
    <property type="entry name" value="Toll_tir_struct_dom_sf"/>
</dbReference>
<dbReference type="RefSeq" id="WP_048545955.1">
    <property type="nucleotide sequence ID" value="NZ_HF571038.1"/>
</dbReference>
<protein>
    <recommendedName>
        <fullName evidence="1">TIR domain-containing protein</fullName>
    </recommendedName>
</protein>
<dbReference type="Proteomes" id="UP000035720">
    <property type="component" value="Unassembled WGS sequence"/>
</dbReference>
<gene>
    <name evidence="2" type="ORF">BN13_430003</name>
</gene>
<comment type="caution">
    <text evidence="2">The sequence shown here is derived from an EMBL/GenBank/DDBJ whole genome shotgun (WGS) entry which is preliminary data.</text>
</comment>
<sequence length="163" mass="18537">MGSHATATFLSWAGKDRRLKASLLDRLEPHLKTLPGVKFTWWEMSHIQIGEAWRRDILARIDESDAILQLLSPNFFASDFIVQEEIPACIGPEAPKRALPVGLKPFPLDPKRRLLQGVNEHQIFRLGDKFYSECSATEKDRFALELANAIQDSLTGKSPWRKL</sequence>
<dbReference type="OrthoDB" id="9147462at2"/>
<dbReference type="AlphaFoldDB" id="A0A077MAG9"/>
<feature type="domain" description="TIR" evidence="1">
    <location>
        <begin position="9"/>
        <end position="110"/>
    </location>
</feature>
<dbReference type="InterPro" id="IPR000157">
    <property type="entry name" value="TIR_dom"/>
</dbReference>
<dbReference type="GO" id="GO:0007165">
    <property type="term" value="P:signal transduction"/>
    <property type="evidence" value="ECO:0007669"/>
    <property type="project" value="InterPro"/>
</dbReference>
<organism evidence="2 3">
    <name type="scientific">Nostocoides jenkinsii Ben 74</name>
    <dbReference type="NCBI Taxonomy" id="1193518"/>
    <lineage>
        <taxon>Bacteria</taxon>
        <taxon>Bacillati</taxon>
        <taxon>Actinomycetota</taxon>
        <taxon>Actinomycetes</taxon>
        <taxon>Micrococcales</taxon>
        <taxon>Intrasporangiaceae</taxon>
        <taxon>Nostocoides</taxon>
    </lineage>
</organism>
<keyword evidence="3" id="KW-1185">Reference proteome</keyword>
<dbReference type="SUPFAM" id="SSF52200">
    <property type="entry name" value="Toll/Interleukin receptor TIR domain"/>
    <property type="match status" value="1"/>
</dbReference>
<dbReference type="STRING" id="1193518.BN13_430003"/>
<evidence type="ECO:0000313" key="3">
    <source>
        <dbReference type="Proteomes" id="UP000035720"/>
    </source>
</evidence>
<evidence type="ECO:0000259" key="1">
    <source>
        <dbReference type="Pfam" id="PF13676"/>
    </source>
</evidence>
<dbReference type="Pfam" id="PF13676">
    <property type="entry name" value="TIR_2"/>
    <property type="match status" value="1"/>
</dbReference>
<dbReference type="EMBL" id="CAJC01000154">
    <property type="protein sequence ID" value="CCI53644.1"/>
    <property type="molecule type" value="Genomic_DNA"/>
</dbReference>
<dbReference type="Gene3D" id="3.40.50.10140">
    <property type="entry name" value="Toll/interleukin-1 receptor homology (TIR) domain"/>
    <property type="match status" value="1"/>
</dbReference>
<name>A0A077MAG9_9MICO</name>
<accession>A0A077MAG9</accession>
<reference evidence="2 3" key="1">
    <citation type="journal article" date="2013" name="ISME J.">
        <title>A metabolic model for members of the genus Tetrasphaera involved in enhanced biological phosphorus removal.</title>
        <authorList>
            <person name="Kristiansen R."/>
            <person name="Nguyen H.T.T."/>
            <person name="Saunders A.M."/>
            <person name="Nielsen J.L."/>
            <person name="Wimmer R."/>
            <person name="Le V.Q."/>
            <person name="McIlroy S.J."/>
            <person name="Petrovski S."/>
            <person name="Seviour R.J."/>
            <person name="Calteau A."/>
            <person name="Nielsen K.L."/>
            <person name="Nielsen P.H."/>
        </authorList>
    </citation>
    <scope>NUCLEOTIDE SEQUENCE [LARGE SCALE GENOMIC DNA]</scope>
    <source>
        <strain evidence="2 3">Ben 74</strain>
    </source>
</reference>